<dbReference type="InterPro" id="IPR000700">
    <property type="entry name" value="PAS-assoc_C"/>
</dbReference>
<keyword evidence="1" id="KW-0812">Transmembrane</keyword>
<proteinExistence type="predicted"/>
<dbReference type="InterPro" id="IPR013767">
    <property type="entry name" value="PAS_fold"/>
</dbReference>
<dbReference type="EC" id="2.7.7.65" evidence="5"/>
<dbReference type="Gene3D" id="2.10.70.100">
    <property type="match status" value="1"/>
</dbReference>
<feature type="domain" description="GGDEF" evidence="4">
    <location>
        <begin position="536"/>
        <end position="668"/>
    </location>
</feature>
<evidence type="ECO:0000259" key="4">
    <source>
        <dbReference type="PROSITE" id="PS50887"/>
    </source>
</evidence>
<dbReference type="RefSeq" id="WP_345972002.1">
    <property type="nucleotide sequence ID" value="NZ_CP147920.1"/>
</dbReference>
<feature type="domain" description="PAC" evidence="3">
    <location>
        <begin position="331"/>
        <end position="383"/>
    </location>
</feature>
<evidence type="ECO:0000259" key="3">
    <source>
        <dbReference type="PROSITE" id="PS50113"/>
    </source>
</evidence>
<evidence type="ECO:0000313" key="6">
    <source>
        <dbReference type="Proteomes" id="UP001447842"/>
    </source>
</evidence>
<dbReference type="SUPFAM" id="SSF55073">
    <property type="entry name" value="Nucleotide cyclase"/>
    <property type="match status" value="1"/>
</dbReference>
<keyword evidence="1" id="KW-1133">Transmembrane helix</keyword>
<dbReference type="NCBIfam" id="TIGR00254">
    <property type="entry name" value="GGDEF"/>
    <property type="match status" value="1"/>
</dbReference>
<dbReference type="GO" id="GO:0052621">
    <property type="term" value="F:diguanylate cyclase activity"/>
    <property type="evidence" value="ECO:0007669"/>
    <property type="project" value="UniProtKB-EC"/>
</dbReference>
<dbReference type="PROSITE" id="PS50887">
    <property type="entry name" value="GGDEF"/>
    <property type="match status" value="1"/>
</dbReference>
<dbReference type="SMART" id="SM00267">
    <property type="entry name" value="GGDEF"/>
    <property type="match status" value="1"/>
</dbReference>
<dbReference type="InterPro" id="IPR000160">
    <property type="entry name" value="GGDEF_dom"/>
</dbReference>
<keyword evidence="6" id="KW-1185">Reference proteome</keyword>
<dbReference type="InterPro" id="IPR001610">
    <property type="entry name" value="PAC"/>
</dbReference>
<dbReference type="PROSITE" id="PS50113">
    <property type="entry name" value="PAC"/>
    <property type="match status" value="2"/>
</dbReference>
<sequence length="668" mass="76772">MMIGIVTAIFYKAGTLHVRMEQEILDAKQMLVTADELRQTSDDLTHFARSYVVTKDPEFKHRYYTTLDIRNGMAPRPKGYAKVYWDLSKEDRERKHPPGEKKSMDAIIAELPFSPEETAKLTMAEANLNEIVKLEIEAINAAEGRFKDAEGMYTVRAEPDRQRAIALLHSKAYYEAKQKIMNPIDDFLSLLNDRIEGIFNALNAKLAFFEYVMFGVIVGYIFINLFIYRYLVKRNKLDRQKLEYLVEQRTQNLETSQRKLQEAQSLAHFGSWELNLETNALTWSDEVYPIFEIDRDDYDVSYELFAHFIHPDDRSLVDRTYQESVSRHTPYRIEHRLLLRDGRVKYVLESGETFYDAKGTPVRSIGTIYDITDRKKYEQTLKDREALLSAVVEQSMDGIGLVDRSGHFIMVNNAYTELVGYSKSELSRMHVFDLLPPGQEPEMFPGIIRTRQPSRREKKLRRKDGTVFLAEISATPIMIGEEERVLGIVRDVTEYRRMERALEYSARHDALTGLYNRHVLEKQLSAEVGRAERYNHPLSLFMLDIDHFKKINDTYGHQIGDMALRKVADILKKTMRKTDMTARYGGEEFVIILPESSHDEAMELAQRLCGEIAGEPYMTGGEGEFFLTVSIGVASLSKSTGSPVKLLEAADAAMYAAKRSGRNRVVSA</sequence>
<name>A0ABZ3H7T9_9BACT</name>
<feature type="transmembrane region" description="Helical" evidence="1">
    <location>
        <begin position="208"/>
        <end position="231"/>
    </location>
</feature>
<dbReference type="SMART" id="SM00091">
    <property type="entry name" value="PAS"/>
    <property type="match status" value="2"/>
</dbReference>
<dbReference type="EMBL" id="CP147920">
    <property type="protein sequence ID" value="XAU14214.1"/>
    <property type="molecule type" value="Genomic_DNA"/>
</dbReference>
<dbReference type="Proteomes" id="UP001447842">
    <property type="component" value="Chromosome"/>
</dbReference>
<reference evidence="5 6" key="1">
    <citation type="submission" date="2024-03" db="EMBL/GenBank/DDBJ databases">
        <title>Sulfurimonas sp. HSL3-1.</title>
        <authorList>
            <person name="Wang S."/>
        </authorList>
    </citation>
    <scope>NUCLEOTIDE SEQUENCE [LARGE SCALE GENOMIC DNA]</scope>
    <source>
        <strain evidence="5 6">HSL3-1</strain>
    </source>
</reference>
<dbReference type="Pfam" id="PF08447">
    <property type="entry name" value="PAS_3"/>
    <property type="match status" value="1"/>
</dbReference>
<dbReference type="CDD" id="cd00130">
    <property type="entry name" value="PAS"/>
    <property type="match status" value="2"/>
</dbReference>
<feature type="domain" description="PAC" evidence="3">
    <location>
        <begin position="454"/>
        <end position="504"/>
    </location>
</feature>
<dbReference type="Gene3D" id="3.30.70.270">
    <property type="match status" value="1"/>
</dbReference>
<evidence type="ECO:0000259" key="2">
    <source>
        <dbReference type="PROSITE" id="PS50112"/>
    </source>
</evidence>
<dbReference type="PROSITE" id="PS50112">
    <property type="entry name" value="PAS"/>
    <property type="match status" value="1"/>
</dbReference>
<dbReference type="CDD" id="cd01949">
    <property type="entry name" value="GGDEF"/>
    <property type="match status" value="1"/>
</dbReference>
<dbReference type="NCBIfam" id="TIGR00229">
    <property type="entry name" value="sensory_box"/>
    <property type="match status" value="2"/>
</dbReference>
<gene>
    <name evidence="5" type="ORF">WCY31_08085</name>
</gene>
<evidence type="ECO:0000313" key="5">
    <source>
        <dbReference type="EMBL" id="XAU14214.1"/>
    </source>
</evidence>
<dbReference type="Pfam" id="PF00990">
    <property type="entry name" value="GGDEF"/>
    <property type="match status" value="1"/>
</dbReference>
<dbReference type="SUPFAM" id="SSF55785">
    <property type="entry name" value="PYP-like sensor domain (PAS domain)"/>
    <property type="match status" value="2"/>
</dbReference>
<protein>
    <submittedName>
        <fullName evidence="5">Diguanylate cyclase</fullName>
        <ecNumber evidence="5">2.7.7.65</ecNumber>
    </submittedName>
</protein>
<dbReference type="PANTHER" id="PTHR44757">
    <property type="entry name" value="DIGUANYLATE CYCLASE DGCP"/>
    <property type="match status" value="1"/>
</dbReference>
<feature type="domain" description="PAS" evidence="2">
    <location>
        <begin position="384"/>
        <end position="437"/>
    </location>
</feature>
<dbReference type="InterPro" id="IPR052155">
    <property type="entry name" value="Biofilm_reg_signaling"/>
</dbReference>
<dbReference type="InterPro" id="IPR013655">
    <property type="entry name" value="PAS_fold_3"/>
</dbReference>
<evidence type="ECO:0000256" key="1">
    <source>
        <dbReference type="SAM" id="Phobius"/>
    </source>
</evidence>
<dbReference type="Pfam" id="PF00989">
    <property type="entry name" value="PAS"/>
    <property type="match status" value="1"/>
</dbReference>
<dbReference type="InterPro" id="IPR000014">
    <property type="entry name" value="PAS"/>
</dbReference>
<dbReference type="SMART" id="SM00086">
    <property type="entry name" value="PAC"/>
    <property type="match status" value="2"/>
</dbReference>
<keyword evidence="1" id="KW-0472">Membrane</keyword>
<dbReference type="InterPro" id="IPR043128">
    <property type="entry name" value="Rev_trsase/Diguanyl_cyclase"/>
</dbReference>
<dbReference type="InterPro" id="IPR029787">
    <property type="entry name" value="Nucleotide_cyclase"/>
</dbReference>
<organism evidence="5 6">
    <name type="scientific">Sulfurimonas diazotrophicus</name>
    <dbReference type="NCBI Taxonomy" id="3131939"/>
    <lineage>
        <taxon>Bacteria</taxon>
        <taxon>Pseudomonadati</taxon>
        <taxon>Campylobacterota</taxon>
        <taxon>Epsilonproteobacteria</taxon>
        <taxon>Campylobacterales</taxon>
        <taxon>Sulfurimonadaceae</taxon>
        <taxon>Sulfurimonas</taxon>
    </lineage>
</organism>
<dbReference type="Gene3D" id="3.30.450.20">
    <property type="entry name" value="PAS domain"/>
    <property type="match status" value="2"/>
</dbReference>
<keyword evidence="5" id="KW-0548">Nucleotidyltransferase</keyword>
<accession>A0ABZ3H7T9</accession>
<dbReference type="InterPro" id="IPR035965">
    <property type="entry name" value="PAS-like_dom_sf"/>
</dbReference>
<dbReference type="PANTHER" id="PTHR44757:SF2">
    <property type="entry name" value="BIOFILM ARCHITECTURE MAINTENANCE PROTEIN MBAA"/>
    <property type="match status" value="1"/>
</dbReference>
<keyword evidence="5" id="KW-0808">Transferase</keyword>